<comment type="caution">
    <text evidence="1">The sequence shown here is derived from an EMBL/GenBank/DDBJ whole genome shotgun (WGS) entry which is preliminary data.</text>
</comment>
<protein>
    <submittedName>
        <fullName evidence="1">DUF2079 domain-containing protein</fullName>
    </submittedName>
</protein>
<evidence type="ECO:0000313" key="1">
    <source>
        <dbReference type="EMBL" id="KAA9331344.1"/>
    </source>
</evidence>
<dbReference type="EMBL" id="VTWU01000005">
    <property type="protein sequence ID" value="KAA9331344.1"/>
    <property type="molecule type" value="Genomic_DNA"/>
</dbReference>
<reference evidence="1 2" key="1">
    <citation type="submission" date="2019-09" db="EMBL/GenBank/DDBJ databases">
        <title>Genome sequence of Hymenobacter sp. M3.</title>
        <authorList>
            <person name="Srinivasan S."/>
        </authorList>
    </citation>
    <scope>NUCLEOTIDE SEQUENCE [LARGE SCALE GENOMIC DNA]</scope>
    <source>
        <strain evidence="1 2">M3</strain>
    </source>
</reference>
<dbReference type="Pfam" id="PF09852">
    <property type="entry name" value="DUF2079"/>
    <property type="match status" value="1"/>
</dbReference>
<dbReference type="InterPro" id="IPR018650">
    <property type="entry name" value="STSV1_Orf64"/>
</dbReference>
<dbReference type="RefSeq" id="WP_151079521.1">
    <property type="nucleotide sequence ID" value="NZ_CP047647.1"/>
</dbReference>
<keyword evidence="2" id="KW-1185">Reference proteome</keyword>
<accession>A0A7L4ZZN8</accession>
<sequence>MANSSVASYRRWAAAVLGFFAVCYALLALYNHYAFRTYAFDLGIFNQAQWDYAHGRLNVNSVLRYNNLLGDHFMVLQLAWAPLYRLFGSYSLLLVQLAAVLLGGYGAYRLHVLRSAGQQPAAAVAQMAQFLSIWGIFSALAFDFHDNVVAAMLLPWLVYFFEQDRRTPTLLVFAAMVLCKENMALWLAFVCAGLAWLHWRVPRRRWLALGLAVVGVLYAAVVIKWVIPAFSEGRPYYHQHSYAALGSSPAAIIGNLLTHPAQLFQLVFQNTLPNTPEADGIKLELFLMVLLSGGLALLRRPAYLLMVAPIFAQKLLSSQFVHWGLNYQYSIEFVPVLNMALGHWLLQARPRRAGQWGAAAALLTLAATITSLEVRVSKWHDKSASQFYLPRHYRRGFDVGTVHRALRLIPDTAAVTASSALVPHLTARPYIFCFPEDVARANYVALLLNDGATPLSEAEYQTQIAAFRASPEWRVRFDQETLLILERVQPLPTPPRRYFARRINDPATP</sequence>
<organism evidence="1 2">
    <name type="scientific">Hymenobacter busanensis</name>
    <dbReference type="NCBI Taxonomy" id="2607656"/>
    <lineage>
        <taxon>Bacteria</taxon>
        <taxon>Pseudomonadati</taxon>
        <taxon>Bacteroidota</taxon>
        <taxon>Cytophagia</taxon>
        <taxon>Cytophagales</taxon>
        <taxon>Hymenobacteraceae</taxon>
        <taxon>Hymenobacter</taxon>
    </lineage>
</organism>
<gene>
    <name evidence="1" type="ORF">F0P96_13940</name>
</gene>
<dbReference type="Proteomes" id="UP000326380">
    <property type="component" value="Unassembled WGS sequence"/>
</dbReference>
<proteinExistence type="predicted"/>
<evidence type="ECO:0000313" key="2">
    <source>
        <dbReference type="Proteomes" id="UP000326380"/>
    </source>
</evidence>
<name>A0A7L4ZZN8_9BACT</name>
<dbReference type="AlphaFoldDB" id="A0A7L4ZZN8"/>